<feature type="region of interest" description="Disordered" evidence="7">
    <location>
        <begin position="1"/>
        <end position="127"/>
    </location>
</feature>
<dbReference type="InterPro" id="IPR053910">
    <property type="entry name" value="RsmI_HTH"/>
</dbReference>
<comment type="similarity">
    <text evidence="6">Belongs to the methyltransferase superfamily. RsmI family.</text>
</comment>
<dbReference type="InterPro" id="IPR035996">
    <property type="entry name" value="4pyrrol_Methylase_sf"/>
</dbReference>
<evidence type="ECO:0000313" key="11">
    <source>
        <dbReference type="Proteomes" id="UP001413721"/>
    </source>
</evidence>
<evidence type="ECO:0000256" key="6">
    <source>
        <dbReference type="HAMAP-Rule" id="MF_01877"/>
    </source>
</evidence>
<dbReference type="PROSITE" id="PS01296">
    <property type="entry name" value="RSMI"/>
    <property type="match status" value="1"/>
</dbReference>
<evidence type="ECO:0000256" key="1">
    <source>
        <dbReference type="ARBA" id="ARBA00022490"/>
    </source>
</evidence>
<dbReference type="InterPro" id="IPR014776">
    <property type="entry name" value="4pyrrole_Mease_sub2"/>
</dbReference>
<comment type="catalytic activity">
    <reaction evidence="6">
        <text>cytidine(1402) in 16S rRNA + S-adenosyl-L-methionine = 2'-O-methylcytidine(1402) in 16S rRNA + S-adenosyl-L-homocysteine + H(+)</text>
        <dbReference type="Rhea" id="RHEA:42924"/>
        <dbReference type="Rhea" id="RHEA-COMP:10285"/>
        <dbReference type="Rhea" id="RHEA-COMP:10286"/>
        <dbReference type="ChEBI" id="CHEBI:15378"/>
        <dbReference type="ChEBI" id="CHEBI:57856"/>
        <dbReference type="ChEBI" id="CHEBI:59789"/>
        <dbReference type="ChEBI" id="CHEBI:74495"/>
        <dbReference type="ChEBI" id="CHEBI:82748"/>
        <dbReference type="EC" id="2.1.1.198"/>
    </reaction>
</comment>
<evidence type="ECO:0000313" key="10">
    <source>
        <dbReference type="EMBL" id="MEN2988030.1"/>
    </source>
</evidence>
<dbReference type="Gene3D" id="3.30.950.10">
    <property type="entry name" value="Methyltransferase, Cobalt-precorrin-4 Transmethylase, Domain 2"/>
    <property type="match status" value="1"/>
</dbReference>
<dbReference type="InterPro" id="IPR000878">
    <property type="entry name" value="4pyrrol_Mease"/>
</dbReference>
<feature type="domain" description="RsmI HTH" evidence="9">
    <location>
        <begin position="374"/>
        <end position="416"/>
    </location>
</feature>
<dbReference type="Gene3D" id="3.40.1010.10">
    <property type="entry name" value="Cobalt-precorrin-4 Transmethylase, Domain 1"/>
    <property type="match status" value="1"/>
</dbReference>
<keyword evidence="11" id="KW-1185">Reference proteome</keyword>
<dbReference type="SUPFAM" id="SSF53790">
    <property type="entry name" value="Tetrapyrrole methylase"/>
    <property type="match status" value="1"/>
</dbReference>
<keyword evidence="2 6" id="KW-0698">rRNA processing</keyword>
<feature type="compositionally biased region" description="Low complexity" evidence="7">
    <location>
        <begin position="51"/>
        <end position="62"/>
    </location>
</feature>
<dbReference type="Proteomes" id="UP001413721">
    <property type="component" value="Unassembled WGS sequence"/>
</dbReference>
<keyword evidence="3 6" id="KW-0489">Methyltransferase</keyword>
<evidence type="ECO:0000256" key="7">
    <source>
        <dbReference type="SAM" id="MobiDB-lite"/>
    </source>
</evidence>
<dbReference type="Pfam" id="PF00590">
    <property type="entry name" value="TP_methylase"/>
    <property type="match status" value="1"/>
</dbReference>
<dbReference type="InterPro" id="IPR018063">
    <property type="entry name" value="SAM_MeTrfase_RsmI_CS"/>
</dbReference>
<dbReference type="HAMAP" id="MF_01877">
    <property type="entry name" value="16SrRNA_methyltr_I"/>
    <property type="match status" value="1"/>
</dbReference>
<dbReference type="EMBL" id="JBBKTW010000002">
    <property type="protein sequence ID" value="MEN2988030.1"/>
    <property type="molecule type" value="Genomic_DNA"/>
</dbReference>
<evidence type="ECO:0000256" key="3">
    <source>
        <dbReference type="ARBA" id="ARBA00022603"/>
    </source>
</evidence>
<dbReference type="PANTHER" id="PTHR46111">
    <property type="entry name" value="RIBOSOMAL RNA SMALL SUBUNIT METHYLTRANSFERASE I"/>
    <property type="match status" value="1"/>
</dbReference>
<dbReference type="GO" id="GO:0008168">
    <property type="term" value="F:methyltransferase activity"/>
    <property type="evidence" value="ECO:0007669"/>
    <property type="project" value="UniProtKB-KW"/>
</dbReference>
<protein>
    <recommendedName>
        <fullName evidence="6">Ribosomal RNA small subunit methyltransferase I</fullName>
        <ecNumber evidence="6">2.1.1.198</ecNumber>
    </recommendedName>
    <alternativeName>
        <fullName evidence="6">16S rRNA 2'-O-ribose C1402 methyltransferase</fullName>
    </alternativeName>
    <alternativeName>
        <fullName evidence="6">rRNA (cytidine-2'-O-)-methyltransferase RsmI</fullName>
    </alternativeName>
</protein>
<comment type="function">
    <text evidence="6">Catalyzes the 2'-O-methylation of the ribose of cytidine 1402 (C1402) in 16S rRNA.</text>
</comment>
<sequence>MTTRVSDEADDEAGHHQPGQAGVAERQNPEGPEGPEGLGADGRSSQDRISSDVVAAGADAAGTGPARPVAPEASGGPAADDDDAEAADPATPDGDQSNGSPLPRQHALHGNRGAKPGRPLDAGPRTVRPLDPGLYAVATPIGNLGDMTTRALEVLASADLVLCEDTRTTGRLLSHWGIRAKLVPYHDHNAARMRPEVLRRLDEGARVALVSDAGTPLVSDPGYKLVRAVAAAGHQVRAVPGPSALTAALSIAGLPTDRVLFHGFPPAKAGERMRSFRRLADEPATLVFYDSPNRIARTLAELAEALGPRPAAVARELTKLFEEVVRGTLPELAARFEAATPKGEIVLLVEGHRTPEATETDDDDALPAGPGRLDAGAVDKLLPPLVKAMGAARAARLLAEITGSPRRAFYARAAALGGGADDGTADPQDDPAA</sequence>
<gene>
    <name evidence="6 10" type="primary">rsmI</name>
    <name evidence="10" type="ORF">WG926_06920</name>
</gene>
<evidence type="ECO:0000256" key="2">
    <source>
        <dbReference type="ARBA" id="ARBA00022552"/>
    </source>
</evidence>
<keyword evidence="5 6" id="KW-0949">S-adenosyl-L-methionine</keyword>
<proteinExistence type="inferred from homology"/>
<dbReference type="PANTHER" id="PTHR46111:SF1">
    <property type="entry name" value="RIBOSOMAL RNA SMALL SUBUNIT METHYLTRANSFERASE I"/>
    <property type="match status" value="1"/>
</dbReference>
<dbReference type="Pfam" id="PF23016">
    <property type="entry name" value="RsmI_C"/>
    <property type="match status" value="1"/>
</dbReference>
<evidence type="ECO:0000256" key="5">
    <source>
        <dbReference type="ARBA" id="ARBA00022691"/>
    </source>
</evidence>
<reference evidence="10 11" key="1">
    <citation type="submission" date="2024-03" db="EMBL/GenBank/DDBJ databases">
        <title>High-quality draft genome sequencing of Tistrella sp. BH-R2-4.</title>
        <authorList>
            <person name="Dong C."/>
        </authorList>
    </citation>
    <scope>NUCLEOTIDE SEQUENCE [LARGE SCALE GENOMIC DNA]</scope>
    <source>
        <strain evidence="10 11">BH-R2-4</strain>
    </source>
</reference>
<feature type="domain" description="Tetrapyrrole methylase" evidence="8">
    <location>
        <begin position="134"/>
        <end position="333"/>
    </location>
</feature>
<name>A0ABU9YGW1_9PROT</name>
<dbReference type="NCBIfam" id="TIGR00096">
    <property type="entry name" value="16S rRNA (cytidine(1402)-2'-O)-methyltransferase"/>
    <property type="match status" value="1"/>
</dbReference>
<comment type="subcellular location">
    <subcellularLocation>
        <location evidence="6">Cytoplasm</location>
    </subcellularLocation>
</comment>
<dbReference type="InterPro" id="IPR014777">
    <property type="entry name" value="4pyrrole_Mease_sub1"/>
</dbReference>
<organism evidence="10 11">
    <name type="scientific">Tistrella arctica</name>
    <dbReference type="NCBI Taxonomy" id="3133430"/>
    <lineage>
        <taxon>Bacteria</taxon>
        <taxon>Pseudomonadati</taxon>
        <taxon>Pseudomonadota</taxon>
        <taxon>Alphaproteobacteria</taxon>
        <taxon>Geminicoccales</taxon>
        <taxon>Geminicoccaceae</taxon>
        <taxon>Tistrella</taxon>
    </lineage>
</organism>
<evidence type="ECO:0000259" key="8">
    <source>
        <dbReference type="Pfam" id="PF00590"/>
    </source>
</evidence>
<dbReference type="EC" id="2.1.1.198" evidence="6"/>
<keyword evidence="1 6" id="KW-0963">Cytoplasm</keyword>
<dbReference type="GO" id="GO:0032259">
    <property type="term" value="P:methylation"/>
    <property type="evidence" value="ECO:0007669"/>
    <property type="project" value="UniProtKB-KW"/>
</dbReference>
<comment type="caution">
    <text evidence="10">The sequence shown here is derived from an EMBL/GenBank/DDBJ whole genome shotgun (WGS) entry which is preliminary data.</text>
</comment>
<accession>A0ABU9YGW1</accession>
<evidence type="ECO:0000256" key="4">
    <source>
        <dbReference type="ARBA" id="ARBA00022679"/>
    </source>
</evidence>
<evidence type="ECO:0000259" key="9">
    <source>
        <dbReference type="Pfam" id="PF23016"/>
    </source>
</evidence>
<dbReference type="InterPro" id="IPR008189">
    <property type="entry name" value="rRNA_ssu_MeTfrase_I"/>
</dbReference>
<dbReference type="CDD" id="cd11648">
    <property type="entry name" value="RsmI"/>
    <property type="match status" value="1"/>
</dbReference>
<keyword evidence="4 6" id="KW-0808">Transferase</keyword>